<reference evidence="2 3" key="1">
    <citation type="submission" date="2020-08" db="EMBL/GenBank/DDBJ databases">
        <title>The Agave Microbiome: Exploring the role of microbial communities in plant adaptations to desert environments.</title>
        <authorList>
            <person name="Partida-Martinez L.P."/>
        </authorList>
    </citation>
    <scope>NUCLEOTIDE SEQUENCE [LARGE SCALE GENOMIC DNA]</scope>
    <source>
        <strain evidence="2 3">AT3.9</strain>
    </source>
</reference>
<organism evidence="2 3">
    <name type="scientific">Microvirga lupini</name>
    <dbReference type="NCBI Taxonomy" id="420324"/>
    <lineage>
        <taxon>Bacteria</taxon>
        <taxon>Pseudomonadati</taxon>
        <taxon>Pseudomonadota</taxon>
        <taxon>Alphaproteobacteria</taxon>
        <taxon>Hyphomicrobiales</taxon>
        <taxon>Methylobacteriaceae</taxon>
        <taxon>Microvirga</taxon>
    </lineage>
</organism>
<name>A0A7W4VLM3_9HYPH</name>
<dbReference type="Proteomes" id="UP000532010">
    <property type="component" value="Unassembled WGS sequence"/>
</dbReference>
<dbReference type="AlphaFoldDB" id="A0A7W4VLM3"/>
<keyword evidence="1" id="KW-0812">Transmembrane</keyword>
<keyword evidence="1" id="KW-0472">Membrane</keyword>
<feature type="transmembrane region" description="Helical" evidence="1">
    <location>
        <begin position="20"/>
        <end position="38"/>
    </location>
</feature>
<dbReference type="RefSeq" id="WP_183450603.1">
    <property type="nucleotide sequence ID" value="NZ_JACHWB010000003.1"/>
</dbReference>
<evidence type="ECO:0000313" key="3">
    <source>
        <dbReference type="Proteomes" id="UP000532010"/>
    </source>
</evidence>
<keyword evidence="1" id="KW-1133">Transmembrane helix</keyword>
<gene>
    <name evidence="2" type="ORF">FHR70_002523</name>
</gene>
<dbReference type="EMBL" id="JACHWB010000003">
    <property type="protein sequence ID" value="MBB3019458.1"/>
    <property type="molecule type" value="Genomic_DNA"/>
</dbReference>
<sequence>MAWIVGTGVALFLFFSFPRQMFALLGILVVGGGALFFFMDQAGRRRAEARERELAQVVLRASGNRTACADPRYPVMVEVTNRSPDRTLSSVSFSLSAYKPGYSSSVMNAYSLTSDRILGPGETHVGCWSISEYQGPPEGYTYESLKWEVSKNYVNWR</sequence>
<proteinExistence type="predicted"/>
<evidence type="ECO:0000313" key="2">
    <source>
        <dbReference type="EMBL" id="MBB3019458.1"/>
    </source>
</evidence>
<keyword evidence="3" id="KW-1185">Reference proteome</keyword>
<protein>
    <submittedName>
        <fullName evidence="2">Uncharacterized protein</fullName>
    </submittedName>
</protein>
<comment type="caution">
    <text evidence="2">The sequence shown here is derived from an EMBL/GenBank/DDBJ whole genome shotgun (WGS) entry which is preliminary data.</text>
</comment>
<accession>A0A7W4VLM3</accession>
<evidence type="ECO:0000256" key="1">
    <source>
        <dbReference type="SAM" id="Phobius"/>
    </source>
</evidence>